<evidence type="ECO:0000313" key="9">
    <source>
        <dbReference type="EMBL" id="SFE32838.1"/>
    </source>
</evidence>
<feature type="transmembrane region" description="Helical" evidence="6">
    <location>
        <begin position="844"/>
        <end position="863"/>
    </location>
</feature>
<evidence type="ECO:0000259" key="8">
    <source>
        <dbReference type="Pfam" id="PF12704"/>
    </source>
</evidence>
<keyword evidence="2" id="KW-1003">Cell membrane</keyword>
<feature type="transmembrane region" description="Helical" evidence="6">
    <location>
        <begin position="398"/>
        <end position="418"/>
    </location>
</feature>
<evidence type="ECO:0000256" key="1">
    <source>
        <dbReference type="ARBA" id="ARBA00004651"/>
    </source>
</evidence>
<dbReference type="Pfam" id="PF02687">
    <property type="entry name" value="FtsX"/>
    <property type="match status" value="2"/>
</dbReference>
<dbReference type="RefSeq" id="WP_218160604.1">
    <property type="nucleotide sequence ID" value="NZ_FOLQ01000012.1"/>
</dbReference>
<gene>
    <name evidence="9" type="ORF">SAMN05216167_112162</name>
</gene>
<protein>
    <submittedName>
        <fullName evidence="9">Putative ABC transport system permease protein</fullName>
    </submittedName>
</protein>
<feature type="transmembrane region" description="Helical" evidence="6">
    <location>
        <begin position="118"/>
        <end position="142"/>
    </location>
</feature>
<keyword evidence="3 6" id="KW-0812">Transmembrane</keyword>
<dbReference type="Proteomes" id="UP000198598">
    <property type="component" value="Unassembled WGS sequence"/>
</dbReference>
<organism evidence="9 10">
    <name type="scientific">Spirosoma endophyticum</name>
    <dbReference type="NCBI Taxonomy" id="662367"/>
    <lineage>
        <taxon>Bacteria</taxon>
        <taxon>Pseudomonadati</taxon>
        <taxon>Bacteroidota</taxon>
        <taxon>Cytophagia</taxon>
        <taxon>Cytophagales</taxon>
        <taxon>Cytophagaceae</taxon>
        <taxon>Spirosoma</taxon>
    </lineage>
</organism>
<keyword evidence="10" id="KW-1185">Reference proteome</keyword>
<dbReference type="EMBL" id="FOLQ01000012">
    <property type="protein sequence ID" value="SFE32838.1"/>
    <property type="molecule type" value="Genomic_DNA"/>
</dbReference>
<dbReference type="Pfam" id="PF12704">
    <property type="entry name" value="MacB_PCD"/>
    <property type="match status" value="2"/>
</dbReference>
<sequence>MGRLTNHVRRYLDSARSGVSDHPTPPRWAEWLLSRFSPIGMEDELQGDLLEMYTYWVKTVGPSRARWRYALVVLRLIRPFSRSNTKQSKEYHQPILLNPVMLRNYLLMAWRNIAKNKAFSAINIVGLSAGLSCGMLICLYIYDELSYDTQHPNVERLYQVGTVFVNSDGDQPLATTPYGLLNPLQQEYPEISSATRLLNLFSDDKTLLQATAANSKSAVFYESKGFLADPTFFTFFQYDFVEGNPKQALANPNSIVLSETIARNLFSGQPALNRTIHVESNTNGIGDYTVTGVFRPGTVPSHIDARFFLSYAGGGMARHINSTPSLVVNTIFFTYLKMKPGTDAHKLEAKLPSFVEKYMRKDLAGTGRDNKLFLTAVRDIHLHTDLTKNVTPNGSLSYLYVLGSIALFTLLIAGINFMNLSTARSGKRSAEVGVRKVLGAKQTSLILQFISEALLLSVFAFALAVGLVGLMTPIFETVSGKTLHFSVSQWMGLLVAFFGISLFTGLLAGSYPAFYLSSYRPIAVLKGGPGRLGGSLSAASLRKGLVVVQFTLSVVMMIALVVITQQMLYLRSADLGFAKEQQLIIPLRSETAKASYPVLKQALASTTQVRSVGASAYYPGIFNAEGAQLYGEGQTKSDGESTSLNRVDPDFLQTMAIKPVAGRLFSAAFPADTNHRIILNEKAVKELGYPSAQAAIGEQTVEEDSRYTIVGVVKDFHFEDLHVPITPFGFMLNLKPNYNYVVVNLKGGELQTTLQTLSRVWQRINPAEPFEYSFLDADFQKNYESENRLTTLVGYFTFIAILISCLGLFGLASFNVEQRVKEIGVRKVLGASVTNIVALLSKDFIKLVLMALLIASPIAWYAMNRWLQRFAYKVDIEWWMFAFAGLAAVGIALLTVSFQSVKAALMNPVKSLRSE</sequence>
<dbReference type="InterPro" id="IPR025857">
    <property type="entry name" value="MacB_PCD"/>
</dbReference>
<proteinExistence type="predicted"/>
<dbReference type="AlphaFoldDB" id="A0A1I1ZNA8"/>
<dbReference type="NCBIfam" id="NF038404">
    <property type="entry name" value="perm_prefix_2"/>
    <property type="match status" value="1"/>
</dbReference>
<dbReference type="PANTHER" id="PTHR30572">
    <property type="entry name" value="MEMBRANE COMPONENT OF TRANSPORTER-RELATED"/>
    <property type="match status" value="1"/>
</dbReference>
<feature type="transmembrane region" description="Helical" evidence="6">
    <location>
        <begin position="544"/>
        <end position="563"/>
    </location>
</feature>
<dbReference type="InterPro" id="IPR050250">
    <property type="entry name" value="Macrolide_Exporter_MacB"/>
</dbReference>
<reference evidence="9 10" key="1">
    <citation type="submission" date="2016-10" db="EMBL/GenBank/DDBJ databases">
        <authorList>
            <person name="de Groot N.N."/>
        </authorList>
    </citation>
    <scope>NUCLEOTIDE SEQUENCE [LARGE SCALE GENOMIC DNA]</scope>
    <source>
        <strain evidence="9 10">DSM 26130</strain>
    </source>
</reference>
<evidence type="ECO:0000256" key="4">
    <source>
        <dbReference type="ARBA" id="ARBA00022989"/>
    </source>
</evidence>
<dbReference type="PANTHER" id="PTHR30572:SF18">
    <property type="entry name" value="ABC-TYPE MACROLIDE FAMILY EXPORT SYSTEM PERMEASE COMPONENT 2"/>
    <property type="match status" value="1"/>
</dbReference>
<evidence type="ECO:0000313" key="10">
    <source>
        <dbReference type="Proteomes" id="UP000198598"/>
    </source>
</evidence>
<feature type="domain" description="MacB-like periplasmic core" evidence="8">
    <location>
        <begin position="120"/>
        <end position="351"/>
    </location>
</feature>
<keyword evidence="4 6" id="KW-1133">Transmembrane helix</keyword>
<dbReference type="GO" id="GO:0005886">
    <property type="term" value="C:plasma membrane"/>
    <property type="evidence" value="ECO:0007669"/>
    <property type="project" value="UniProtKB-SubCell"/>
</dbReference>
<feature type="transmembrane region" description="Helical" evidence="6">
    <location>
        <begin position="490"/>
        <end position="516"/>
    </location>
</feature>
<accession>A0A1I1ZNA8</accession>
<feature type="domain" description="ABC3 transporter permease C-terminal" evidence="7">
    <location>
        <begin position="796"/>
        <end position="908"/>
    </location>
</feature>
<feature type="transmembrane region" description="Helical" evidence="6">
    <location>
        <begin position="792"/>
        <end position="816"/>
    </location>
</feature>
<feature type="transmembrane region" description="Helical" evidence="6">
    <location>
        <begin position="445"/>
        <end position="470"/>
    </location>
</feature>
<dbReference type="GO" id="GO:0022857">
    <property type="term" value="F:transmembrane transporter activity"/>
    <property type="evidence" value="ECO:0007669"/>
    <property type="project" value="TreeGrafter"/>
</dbReference>
<dbReference type="STRING" id="662367.SAMN05216167_112162"/>
<feature type="domain" description="ABC3 transporter permease C-terminal" evidence="7">
    <location>
        <begin position="404"/>
        <end position="517"/>
    </location>
</feature>
<dbReference type="InterPro" id="IPR003838">
    <property type="entry name" value="ABC3_permease_C"/>
</dbReference>
<feature type="transmembrane region" description="Helical" evidence="6">
    <location>
        <begin position="878"/>
        <end position="898"/>
    </location>
</feature>
<comment type="subcellular location">
    <subcellularLocation>
        <location evidence="1">Cell membrane</location>
        <topology evidence="1">Multi-pass membrane protein</topology>
    </subcellularLocation>
</comment>
<name>A0A1I1ZNA8_9BACT</name>
<evidence type="ECO:0000259" key="7">
    <source>
        <dbReference type="Pfam" id="PF02687"/>
    </source>
</evidence>
<keyword evidence="5 6" id="KW-0472">Membrane</keyword>
<evidence type="ECO:0000256" key="3">
    <source>
        <dbReference type="ARBA" id="ARBA00022692"/>
    </source>
</evidence>
<evidence type="ECO:0000256" key="2">
    <source>
        <dbReference type="ARBA" id="ARBA00022475"/>
    </source>
</evidence>
<feature type="domain" description="MacB-like periplasmic core" evidence="8">
    <location>
        <begin position="552"/>
        <end position="754"/>
    </location>
</feature>
<dbReference type="InterPro" id="IPR047699">
    <property type="entry name" value="Permease_put_prefix"/>
</dbReference>
<evidence type="ECO:0000256" key="5">
    <source>
        <dbReference type="ARBA" id="ARBA00023136"/>
    </source>
</evidence>
<evidence type="ECO:0000256" key="6">
    <source>
        <dbReference type="SAM" id="Phobius"/>
    </source>
</evidence>